<dbReference type="NCBIfam" id="TIGR00685">
    <property type="entry name" value="T6PP"/>
    <property type="match status" value="1"/>
</dbReference>
<dbReference type="GO" id="GO:0005829">
    <property type="term" value="C:cytosol"/>
    <property type="evidence" value="ECO:0007669"/>
    <property type="project" value="TreeGrafter"/>
</dbReference>
<dbReference type="AlphaFoldDB" id="D1PXR3"/>
<dbReference type="eggNOG" id="COG0380">
    <property type="taxonomic scope" value="Bacteria"/>
</dbReference>
<proteinExistence type="inferred from homology"/>
<dbReference type="InterPro" id="IPR003337">
    <property type="entry name" value="Trehalose_PPase"/>
</dbReference>
<dbReference type="CDD" id="cd01627">
    <property type="entry name" value="HAD_TPP"/>
    <property type="match status" value="1"/>
</dbReference>
<evidence type="ECO:0000313" key="12">
    <source>
        <dbReference type="Proteomes" id="UP000003160"/>
    </source>
</evidence>
<keyword evidence="12" id="KW-1185">Reference proteome</keyword>
<comment type="catalytic activity">
    <reaction evidence="5">
        <text>ADP-alpha-D-glucose + sn-glycerol 3-phosphate = 2-O-(alpha-D-glucopyranosyl)-sn-glycerol 3-phosphate + ADP + H(+)</text>
        <dbReference type="Rhea" id="RHEA:12881"/>
        <dbReference type="ChEBI" id="CHEBI:15378"/>
        <dbReference type="ChEBI" id="CHEBI:57498"/>
        <dbReference type="ChEBI" id="CHEBI:57597"/>
        <dbReference type="ChEBI" id="CHEBI:87089"/>
        <dbReference type="ChEBI" id="CHEBI:456216"/>
        <dbReference type="EC" id="2.4.1.213"/>
    </reaction>
</comment>
<evidence type="ECO:0000313" key="11">
    <source>
        <dbReference type="EMBL" id="EFA43887.1"/>
    </source>
</evidence>
<dbReference type="Gene3D" id="3.40.50.2000">
    <property type="entry name" value="Glycogen Phosphorylase B"/>
    <property type="match status" value="2"/>
</dbReference>
<dbReference type="InterPro" id="IPR036412">
    <property type="entry name" value="HAD-like_sf"/>
</dbReference>
<dbReference type="SUPFAM" id="SSF56784">
    <property type="entry name" value="HAD-like"/>
    <property type="match status" value="1"/>
</dbReference>
<evidence type="ECO:0000256" key="1">
    <source>
        <dbReference type="ARBA" id="ARBA00006330"/>
    </source>
</evidence>
<dbReference type="CDD" id="cd03788">
    <property type="entry name" value="GT20_TPS"/>
    <property type="match status" value="1"/>
</dbReference>
<dbReference type="EMBL" id="ACKS01000071">
    <property type="protein sequence ID" value="EFA43887.1"/>
    <property type="molecule type" value="Genomic_DNA"/>
</dbReference>
<evidence type="ECO:0000256" key="3">
    <source>
        <dbReference type="ARBA" id="ARBA00022676"/>
    </source>
</evidence>
<evidence type="ECO:0000256" key="4">
    <source>
        <dbReference type="ARBA" id="ARBA00022679"/>
    </source>
</evidence>
<accession>D1PXR3</accession>
<comment type="similarity">
    <text evidence="2">Belongs to the glycosyltransferase 20 family.</text>
</comment>
<evidence type="ECO:0000256" key="9">
    <source>
        <dbReference type="ARBA" id="ARBA00069974"/>
    </source>
</evidence>
<dbReference type="InterPro" id="IPR001830">
    <property type="entry name" value="Glyco_trans_20"/>
</dbReference>
<keyword evidence="11" id="KW-0378">Hydrolase</keyword>
<dbReference type="SUPFAM" id="SSF53756">
    <property type="entry name" value="UDP-Glycosyltransferase/glycogen phosphorylase"/>
    <property type="match status" value="1"/>
</dbReference>
<dbReference type="EC" id="2.4.1.213" evidence="8"/>
<dbReference type="InterPro" id="IPR006379">
    <property type="entry name" value="HAD-SF_hydro_IIB"/>
</dbReference>
<evidence type="ECO:0000256" key="2">
    <source>
        <dbReference type="ARBA" id="ARBA00008799"/>
    </source>
</evidence>
<keyword evidence="3" id="KW-0328">Glycosyltransferase</keyword>
<sequence length="736" mass="85245">MLSNKFKRKEVTMKLIIVSNRLPVKAQETSQGQFTFVRSEGGLATGLGSLDSQYEQHWIGWPGVNTRKKTAKREIEESLERMNYHPVFLSSTQYSNYYEGYSNSTMWPLCHYFFPYSQQKRKFWEAYKEVNTLFCERVLEIADEESMVWVQDYQLMLLPGMLREKRPNLRIGYFHHIPFPSYELFRVLPDRSELLEGLLGADLVAFHTHDYMRHFISAVERTLHKEFRLNEVMVGNRAVHVETLPMGINYELYSKAHESATVQASIEKIKSQFRDKRVILSVDRLDYSKGIFHRLVGFESFLRQHPEYHGKMSLAMIVVPSRDKVERYAEMKRKIDERISIINGKYAQVGWTPVCYYYHSFPFEDLVAMYSLADIALVTPLRDGMNLVAKEYVAAKQESGGVLILSEMAGAAAELSEAILVNPNDPDQIATAIYQALSMSEAEQKRRLKRMQRKVSMQTVNKWAGDFMNEWKTVVERNRQLNSKYLTDTIVEQLVTQYKEAHRRLIMLDYDGTLVGFKDDPMDAAPTPELIQLIERFCRSDKNSVVINSGRDRKTLEQWFGQIPSVILAAEHGACYKERGRWHNHVEEIEWDESISDIMDAFARKTPGAWVEHKEVALAWHYREVDPWMGMLRAKQLMQALFPICSNINMQILNGNKVVEVKPNDYSKGTEAERLCAENEYDFVMAIGDDVTDESMFRSLPADATTIKVGLVSDDARYCLRKQEEVLPFLNKLSKA</sequence>
<keyword evidence="4" id="KW-0808">Transferase</keyword>
<comment type="similarity">
    <text evidence="1">In the C-terminal section; belongs to the trehalose phosphatase family.</text>
</comment>
<dbReference type="GO" id="GO:0003825">
    <property type="term" value="F:alpha,alpha-trehalose-phosphate synthase (UDP-forming) activity"/>
    <property type="evidence" value="ECO:0007669"/>
    <property type="project" value="TreeGrafter"/>
</dbReference>
<dbReference type="eggNOG" id="COG1877">
    <property type="taxonomic scope" value="Bacteria"/>
</dbReference>
<name>D1PXR3_9BACT</name>
<gene>
    <name evidence="11" type="primary">otsB</name>
    <name evidence="11" type="ORF">HMPREF0645_1748</name>
</gene>
<dbReference type="GO" id="GO:0033828">
    <property type="term" value="F:glucosylglycerol-phosphate synthase activity"/>
    <property type="evidence" value="ECO:0007669"/>
    <property type="project" value="UniProtKB-EC"/>
</dbReference>
<evidence type="ECO:0000256" key="6">
    <source>
        <dbReference type="ARBA" id="ARBA00055920"/>
    </source>
</evidence>
<dbReference type="FunFam" id="3.40.50.2000:FF:000010">
    <property type="entry name" value="Alpha,alpha-trehalose-phosphate synthase"/>
    <property type="match status" value="1"/>
</dbReference>
<organism evidence="11 12">
    <name type="scientific">Hallella bergensis DSM 17361</name>
    <dbReference type="NCBI Taxonomy" id="585502"/>
    <lineage>
        <taxon>Bacteria</taxon>
        <taxon>Pseudomonadati</taxon>
        <taxon>Bacteroidota</taxon>
        <taxon>Bacteroidia</taxon>
        <taxon>Bacteroidales</taxon>
        <taxon>Prevotellaceae</taxon>
        <taxon>Hallella</taxon>
    </lineage>
</organism>
<dbReference type="Gene3D" id="3.30.70.1020">
    <property type="entry name" value="Trehalose-6-phosphate phosphatase related protein, domain 2"/>
    <property type="match status" value="1"/>
</dbReference>
<dbReference type="GO" id="GO:0004805">
    <property type="term" value="F:trehalose-phosphatase activity"/>
    <property type="evidence" value="ECO:0007669"/>
    <property type="project" value="TreeGrafter"/>
</dbReference>
<dbReference type="Pfam" id="PF00982">
    <property type="entry name" value="Glyco_transf_20"/>
    <property type="match status" value="1"/>
</dbReference>
<dbReference type="HOGENOM" id="CLU_002351_3_3_10"/>
<dbReference type="Pfam" id="PF02358">
    <property type="entry name" value="Trehalose_PPase"/>
    <property type="match status" value="1"/>
</dbReference>
<dbReference type="PANTHER" id="PTHR10788">
    <property type="entry name" value="TREHALOSE-6-PHOSPHATE SYNTHASE"/>
    <property type="match status" value="1"/>
</dbReference>
<comment type="caution">
    <text evidence="11">The sequence shown here is derived from an EMBL/GenBank/DDBJ whole genome shotgun (WGS) entry which is preliminary data.</text>
</comment>
<dbReference type="GO" id="GO:0005992">
    <property type="term" value="P:trehalose biosynthetic process"/>
    <property type="evidence" value="ECO:0007669"/>
    <property type="project" value="InterPro"/>
</dbReference>
<dbReference type="PANTHER" id="PTHR10788:SF106">
    <property type="entry name" value="BCDNA.GH08860"/>
    <property type="match status" value="1"/>
</dbReference>
<evidence type="ECO:0000256" key="5">
    <source>
        <dbReference type="ARBA" id="ARBA00052754"/>
    </source>
</evidence>
<dbReference type="Proteomes" id="UP000003160">
    <property type="component" value="Unassembled WGS sequence"/>
</dbReference>
<evidence type="ECO:0000256" key="10">
    <source>
        <dbReference type="ARBA" id="ARBA00080497"/>
    </source>
</evidence>
<evidence type="ECO:0000256" key="8">
    <source>
        <dbReference type="ARBA" id="ARBA00066821"/>
    </source>
</evidence>
<protein>
    <recommendedName>
        <fullName evidence="9">Glucosylglycerol-phosphate synthase</fullName>
        <ecNumber evidence="8">2.4.1.213</ecNumber>
    </recommendedName>
    <alternativeName>
        <fullName evidence="10">Glucosyl-glycerol-phosphate synthase</fullName>
    </alternativeName>
</protein>
<comment type="pathway">
    <text evidence="7">Glycan metabolism; glucosylglycerol biosynthesis.</text>
</comment>
<dbReference type="NCBIfam" id="NF011071">
    <property type="entry name" value="PRK14501.1"/>
    <property type="match status" value="1"/>
</dbReference>
<dbReference type="InterPro" id="IPR023214">
    <property type="entry name" value="HAD_sf"/>
</dbReference>
<comment type="function">
    <text evidence="6">Involved in salt tolerance by producing GG-phosphate from ADP-glucose and glycerol-3-phosphate (G3P), an intermediate in the synthesis of the osmolyte glucosylglycerol (GG).</text>
</comment>
<dbReference type="NCBIfam" id="TIGR01484">
    <property type="entry name" value="HAD-SF-IIB"/>
    <property type="match status" value="1"/>
</dbReference>
<evidence type="ECO:0000256" key="7">
    <source>
        <dbReference type="ARBA" id="ARBA00060702"/>
    </source>
</evidence>
<dbReference type="Gene3D" id="3.40.50.1000">
    <property type="entry name" value="HAD superfamily/HAD-like"/>
    <property type="match status" value="1"/>
</dbReference>
<reference evidence="11 12" key="1">
    <citation type="submission" date="2009-10" db="EMBL/GenBank/DDBJ databases">
        <authorList>
            <person name="Qin X."/>
            <person name="Bachman B."/>
            <person name="Battles P."/>
            <person name="Bell A."/>
            <person name="Bess C."/>
            <person name="Bickham C."/>
            <person name="Chaboub L."/>
            <person name="Chen D."/>
            <person name="Coyle M."/>
            <person name="Deiros D.R."/>
            <person name="Dinh H."/>
            <person name="Forbes L."/>
            <person name="Fowler G."/>
            <person name="Francisco L."/>
            <person name="Fu Q."/>
            <person name="Gubbala S."/>
            <person name="Hale W."/>
            <person name="Han Y."/>
            <person name="Hemphill L."/>
            <person name="Highlander S.K."/>
            <person name="Hirani K."/>
            <person name="Hogues M."/>
            <person name="Jackson L."/>
            <person name="Jakkamsetti A."/>
            <person name="Javaid M."/>
            <person name="Jiang H."/>
            <person name="Korchina V."/>
            <person name="Kovar C."/>
            <person name="Lara F."/>
            <person name="Lee S."/>
            <person name="Mata R."/>
            <person name="Mathew T."/>
            <person name="Moen C."/>
            <person name="Morales K."/>
            <person name="Munidasa M."/>
            <person name="Nazareth L."/>
            <person name="Ngo R."/>
            <person name="Nguyen L."/>
            <person name="Okwuonu G."/>
            <person name="Ongeri F."/>
            <person name="Patil S."/>
            <person name="Petrosino J."/>
            <person name="Pham C."/>
            <person name="Pham P."/>
            <person name="Pu L.-L."/>
            <person name="Puazo M."/>
            <person name="Raj R."/>
            <person name="Reid J."/>
            <person name="Rouhana J."/>
            <person name="Saada N."/>
            <person name="Shang Y."/>
            <person name="Simmons D."/>
            <person name="Thornton R."/>
            <person name="Warren J."/>
            <person name="Weissenberger G."/>
            <person name="Zhang J."/>
            <person name="Zhang L."/>
            <person name="Zhou C."/>
            <person name="Zhu D."/>
            <person name="Muzny D."/>
            <person name="Worley K."/>
            <person name="Gibbs R."/>
        </authorList>
    </citation>
    <scope>NUCLEOTIDE SEQUENCE [LARGE SCALE GENOMIC DNA]</scope>
    <source>
        <strain evidence="11 12">DSM 17361</strain>
    </source>
</reference>